<feature type="non-terminal residue" evidence="1">
    <location>
        <position position="1"/>
    </location>
</feature>
<organism evidence="1 2">
    <name type="scientific">Caligus rogercresseyi</name>
    <name type="common">Sea louse</name>
    <dbReference type="NCBI Taxonomy" id="217165"/>
    <lineage>
        <taxon>Eukaryota</taxon>
        <taxon>Metazoa</taxon>
        <taxon>Ecdysozoa</taxon>
        <taxon>Arthropoda</taxon>
        <taxon>Crustacea</taxon>
        <taxon>Multicrustacea</taxon>
        <taxon>Hexanauplia</taxon>
        <taxon>Copepoda</taxon>
        <taxon>Siphonostomatoida</taxon>
        <taxon>Caligidae</taxon>
        <taxon>Caligus</taxon>
    </lineage>
</organism>
<dbReference type="Proteomes" id="UP000595437">
    <property type="component" value="Chromosome 3"/>
</dbReference>
<name>A0A7T8KBZ8_CALRO</name>
<evidence type="ECO:0000313" key="1">
    <source>
        <dbReference type="EMBL" id="QQP53094.1"/>
    </source>
</evidence>
<sequence>EPSKRRAIVRTGGLSVQKGLAHRDVFKISVKIQSRGLHCKSAESDLRLQIAR</sequence>
<protein>
    <submittedName>
        <fullName evidence="1">Uncharacterized protein</fullName>
    </submittedName>
</protein>
<evidence type="ECO:0000313" key="2">
    <source>
        <dbReference type="Proteomes" id="UP000595437"/>
    </source>
</evidence>
<accession>A0A7T8KBZ8</accession>
<reference evidence="2" key="1">
    <citation type="submission" date="2021-01" db="EMBL/GenBank/DDBJ databases">
        <title>Caligus Genome Assembly.</title>
        <authorList>
            <person name="Gallardo-Escarate C."/>
        </authorList>
    </citation>
    <scope>NUCLEOTIDE SEQUENCE [LARGE SCALE GENOMIC DNA]</scope>
</reference>
<dbReference type="AlphaFoldDB" id="A0A7T8KBZ8"/>
<keyword evidence="2" id="KW-1185">Reference proteome</keyword>
<dbReference type="EMBL" id="CP045892">
    <property type="protein sequence ID" value="QQP53094.1"/>
    <property type="molecule type" value="Genomic_DNA"/>
</dbReference>
<gene>
    <name evidence="1" type="ORF">FKW44_005442</name>
</gene>
<proteinExistence type="predicted"/>